<accession>A0ABT5BUF6</accession>
<evidence type="ECO:0000313" key="4">
    <source>
        <dbReference type="Proteomes" id="UP001217485"/>
    </source>
</evidence>
<dbReference type="EMBL" id="JAQNDK010000001">
    <property type="protein sequence ID" value="MDC0677786.1"/>
    <property type="molecule type" value="Genomic_DNA"/>
</dbReference>
<dbReference type="SUPFAM" id="SSF48452">
    <property type="entry name" value="TPR-like"/>
    <property type="match status" value="1"/>
</dbReference>
<evidence type="ECO:0000256" key="2">
    <source>
        <dbReference type="SAM" id="SignalP"/>
    </source>
</evidence>
<proteinExistence type="predicted"/>
<evidence type="ECO:0000313" key="3">
    <source>
        <dbReference type="EMBL" id="MDC0677786.1"/>
    </source>
</evidence>
<evidence type="ECO:0000256" key="1">
    <source>
        <dbReference type="SAM" id="MobiDB-lite"/>
    </source>
</evidence>
<keyword evidence="4" id="KW-1185">Reference proteome</keyword>
<feature type="region of interest" description="Disordered" evidence="1">
    <location>
        <begin position="36"/>
        <end position="59"/>
    </location>
</feature>
<feature type="signal peptide" evidence="2">
    <location>
        <begin position="1"/>
        <end position="36"/>
    </location>
</feature>
<dbReference type="RefSeq" id="WP_272094538.1">
    <property type="nucleotide sequence ID" value="NZ_JAQNDK010000001.1"/>
</dbReference>
<feature type="region of interest" description="Disordered" evidence="1">
    <location>
        <begin position="226"/>
        <end position="251"/>
    </location>
</feature>
<comment type="caution">
    <text evidence="3">The sequence shown here is derived from an EMBL/GenBank/DDBJ whole genome shotgun (WGS) entry which is preliminary data.</text>
</comment>
<sequence length="374" mass="37699">MRRGALPKVPCCSRPRGLASALAALSLSIAPASGHAGGPGLAQSDLEQPKPDPGQPGGHKEQVLALYQAATRLLEAGRIAEACAMLEQGRTLDPTALNLLLRLGECLARAGRTAGAWNVFNETAAIAKSAGDPRAARAAALAAALEPRLSRMAVAVPPGSAAPGLEIRRNGVLLLPSQWGQALPVDPGTHTIEAQAPGRKRWSVVRLVPPDGAGIVIELPLLAQEPPPRPLADAPRGPRTHAPPVLPIDDRGGDAGAGRVQRVIALATGGAGLVGLGLGAVFGAEAIARRDASNRGHCDARSRCDAVGVALREDAQKAGTASTIAFSTGTAALLAAGLLLWTAPPSAAGPPSRRATATAAAGPGAFSLVVGGSY</sequence>
<keyword evidence="2" id="KW-0732">Signal</keyword>
<gene>
    <name evidence="3" type="ORF">POL72_08520</name>
</gene>
<dbReference type="Proteomes" id="UP001217485">
    <property type="component" value="Unassembled WGS sequence"/>
</dbReference>
<name>A0ABT5BUF6_9BACT</name>
<organism evidence="3 4">
    <name type="scientific">Sorangium atrum</name>
    <dbReference type="NCBI Taxonomy" id="2995308"/>
    <lineage>
        <taxon>Bacteria</taxon>
        <taxon>Pseudomonadati</taxon>
        <taxon>Myxococcota</taxon>
        <taxon>Polyangia</taxon>
        <taxon>Polyangiales</taxon>
        <taxon>Polyangiaceae</taxon>
        <taxon>Sorangium</taxon>
    </lineage>
</organism>
<protein>
    <submittedName>
        <fullName evidence="3">Bacterial transcriptional activator domain-containing protein</fullName>
    </submittedName>
</protein>
<dbReference type="InterPro" id="IPR011990">
    <property type="entry name" value="TPR-like_helical_dom_sf"/>
</dbReference>
<reference evidence="3 4" key="1">
    <citation type="submission" date="2023-01" db="EMBL/GenBank/DDBJ databases">
        <title>Minimal conservation of predation-associated metabolite biosynthetic gene clusters underscores biosynthetic potential of Myxococcota including descriptions for ten novel species: Archangium lansinium sp. nov., Myxococcus landrumus sp. nov., Nannocystis bai.</title>
        <authorList>
            <person name="Ahearne A."/>
            <person name="Stevens C."/>
            <person name="Dowd S."/>
        </authorList>
    </citation>
    <scope>NUCLEOTIDE SEQUENCE [LARGE SCALE GENOMIC DNA]</scope>
    <source>
        <strain evidence="3 4">WIWO2</strain>
    </source>
</reference>
<feature type="chain" id="PRO_5045682465" evidence="2">
    <location>
        <begin position="37"/>
        <end position="374"/>
    </location>
</feature>
<dbReference type="Gene3D" id="1.25.40.10">
    <property type="entry name" value="Tetratricopeptide repeat domain"/>
    <property type="match status" value="1"/>
</dbReference>